<dbReference type="Proteomes" id="UP000244005">
    <property type="component" value="Unassembled WGS sequence"/>
</dbReference>
<evidence type="ECO:0000313" key="3">
    <source>
        <dbReference type="Proteomes" id="UP000244005"/>
    </source>
</evidence>
<feature type="signal peptide" evidence="1">
    <location>
        <begin position="1"/>
        <end position="26"/>
    </location>
</feature>
<dbReference type="Gramene" id="Mp2g10630.1">
    <property type="protein sequence ID" value="Mp2g10630.1.cds1"/>
    <property type="gene ID" value="Mp2g10630"/>
</dbReference>
<keyword evidence="1" id="KW-0732">Signal</keyword>
<reference evidence="3" key="1">
    <citation type="journal article" date="2017" name="Cell">
        <title>Insights into land plant evolution garnered from the Marchantia polymorpha genome.</title>
        <authorList>
            <person name="Bowman J.L."/>
            <person name="Kohchi T."/>
            <person name="Yamato K.T."/>
            <person name="Jenkins J."/>
            <person name="Shu S."/>
            <person name="Ishizaki K."/>
            <person name="Yamaoka S."/>
            <person name="Nishihama R."/>
            <person name="Nakamura Y."/>
            <person name="Berger F."/>
            <person name="Adam C."/>
            <person name="Aki S.S."/>
            <person name="Althoff F."/>
            <person name="Araki T."/>
            <person name="Arteaga-Vazquez M.A."/>
            <person name="Balasubrmanian S."/>
            <person name="Barry K."/>
            <person name="Bauer D."/>
            <person name="Boehm C.R."/>
            <person name="Briginshaw L."/>
            <person name="Caballero-Perez J."/>
            <person name="Catarino B."/>
            <person name="Chen F."/>
            <person name="Chiyoda S."/>
            <person name="Chovatia M."/>
            <person name="Davies K.M."/>
            <person name="Delmans M."/>
            <person name="Demura T."/>
            <person name="Dierschke T."/>
            <person name="Dolan L."/>
            <person name="Dorantes-Acosta A.E."/>
            <person name="Eklund D.M."/>
            <person name="Florent S.N."/>
            <person name="Flores-Sandoval E."/>
            <person name="Fujiyama A."/>
            <person name="Fukuzawa H."/>
            <person name="Galik B."/>
            <person name="Grimanelli D."/>
            <person name="Grimwood J."/>
            <person name="Grossniklaus U."/>
            <person name="Hamada T."/>
            <person name="Haseloff J."/>
            <person name="Hetherington A.J."/>
            <person name="Higo A."/>
            <person name="Hirakawa Y."/>
            <person name="Hundley H.N."/>
            <person name="Ikeda Y."/>
            <person name="Inoue K."/>
            <person name="Inoue S.I."/>
            <person name="Ishida S."/>
            <person name="Jia Q."/>
            <person name="Kakita M."/>
            <person name="Kanazawa T."/>
            <person name="Kawai Y."/>
            <person name="Kawashima T."/>
            <person name="Kennedy M."/>
            <person name="Kinose K."/>
            <person name="Kinoshita T."/>
            <person name="Kohara Y."/>
            <person name="Koide E."/>
            <person name="Komatsu K."/>
            <person name="Kopischke S."/>
            <person name="Kubo M."/>
            <person name="Kyozuka J."/>
            <person name="Lagercrantz U."/>
            <person name="Lin S.S."/>
            <person name="Lindquist E."/>
            <person name="Lipzen A.M."/>
            <person name="Lu C.W."/>
            <person name="De Luna E."/>
            <person name="Martienssen R.A."/>
            <person name="Minamino N."/>
            <person name="Mizutani M."/>
            <person name="Mizutani M."/>
            <person name="Mochizuki N."/>
            <person name="Monte I."/>
            <person name="Mosher R."/>
            <person name="Nagasaki H."/>
            <person name="Nakagami H."/>
            <person name="Naramoto S."/>
            <person name="Nishitani K."/>
            <person name="Ohtani M."/>
            <person name="Okamoto T."/>
            <person name="Okumura M."/>
            <person name="Phillips J."/>
            <person name="Pollak B."/>
            <person name="Reinders A."/>
            <person name="Rovekamp M."/>
            <person name="Sano R."/>
            <person name="Sawa S."/>
            <person name="Schmid M.W."/>
            <person name="Shirakawa M."/>
            <person name="Solano R."/>
            <person name="Spunde A."/>
            <person name="Suetsugu N."/>
            <person name="Sugano S."/>
            <person name="Sugiyama A."/>
            <person name="Sun R."/>
            <person name="Suzuki Y."/>
            <person name="Takenaka M."/>
            <person name="Takezawa D."/>
            <person name="Tomogane H."/>
            <person name="Tsuzuki M."/>
            <person name="Ueda T."/>
            <person name="Umeda M."/>
            <person name="Ward J.M."/>
            <person name="Watanabe Y."/>
            <person name="Yazaki K."/>
            <person name="Yokoyama R."/>
            <person name="Yoshitake Y."/>
            <person name="Yotsui I."/>
            <person name="Zachgo S."/>
            <person name="Schmutz J."/>
        </authorList>
    </citation>
    <scope>NUCLEOTIDE SEQUENCE [LARGE SCALE GENOMIC DNA]</scope>
    <source>
        <strain evidence="3">Tak-1</strain>
    </source>
</reference>
<keyword evidence="3" id="KW-1185">Reference proteome</keyword>
<gene>
    <name evidence="2" type="ORF">MARPO_0023s0031</name>
</gene>
<evidence type="ECO:0000313" key="2">
    <source>
        <dbReference type="EMBL" id="PTQ43699.1"/>
    </source>
</evidence>
<protein>
    <recommendedName>
        <fullName evidence="4">Secreted protein</fullName>
    </recommendedName>
</protein>
<organism evidence="2 3">
    <name type="scientific">Marchantia polymorpha</name>
    <name type="common">Common liverwort</name>
    <name type="synonym">Marchantia aquatica</name>
    <dbReference type="NCBI Taxonomy" id="3197"/>
    <lineage>
        <taxon>Eukaryota</taxon>
        <taxon>Viridiplantae</taxon>
        <taxon>Streptophyta</taxon>
        <taxon>Embryophyta</taxon>
        <taxon>Marchantiophyta</taxon>
        <taxon>Marchantiopsida</taxon>
        <taxon>Marchantiidae</taxon>
        <taxon>Marchantiales</taxon>
        <taxon>Marchantiaceae</taxon>
        <taxon>Marchantia</taxon>
    </lineage>
</organism>
<feature type="chain" id="PRO_5015319730" description="Secreted protein" evidence="1">
    <location>
        <begin position="27"/>
        <end position="132"/>
    </location>
</feature>
<proteinExistence type="predicted"/>
<accession>A0A2R6XCF5</accession>
<evidence type="ECO:0000256" key="1">
    <source>
        <dbReference type="SAM" id="SignalP"/>
    </source>
</evidence>
<evidence type="ECO:0008006" key="4">
    <source>
        <dbReference type="Google" id="ProtNLM"/>
    </source>
</evidence>
<sequence>MTTTMHCNLVFPLLSVLVELQHKISAGYCKWDLNGDKSSMFQTCNTLSAFSFSTGNSKNKCRKRRPKDLPNCPVITFHEFKRLAFGRRKPMFLPSALSSTVKGPSPFQPNLQTSYNQSRATRINRRNVISSI</sequence>
<name>A0A2R6XCF5_MARPO</name>
<dbReference type="EMBL" id="KZ772695">
    <property type="protein sequence ID" value="PTQ43699.1"/>
    <property type="molecule type" value="Genomic_DNA"/>
</dbReference>
<dbReference type="AlphaFoldDB" id="A0A2R6XCF5"/>